<dbReference type="EMBL" id="CM010719">
    <property type="protein sequence ID" value="RZC60089.1"/>
    <property type="molecule type" value="Genomic_DNA"/>
</dbReference>
<proteinExistence type="predicted"/>
<dbReference type="InterPro" id="IPR002156">
    <property type="entry name" value="RNaseH_domain"/>
</dbReference>
<evidence type="ECO:0000313" key="2">
    <source>
        <dbReference type="EMBL" id="RZC60089.1"/>
    </source>
</evidence>
<dbReference type="InterPro" id="IPR036397">
    <property type="entry name" value="RNaseH_sf"/>
</dbReference>
<dbReference type="InterPro" id="IPR012337">
    <property type="entry name" value="RNaseH-like_sf"/>
</dbReference>
<name>A0A4Y7JK10_PAPSO</name>
<dbReference type="AlphaFoldDB" id="A0A4Y7JK10"/>
<dbReference type="CDD" id="cd06222">
    <property type="entry name" value="RNase_H_like"/>
    <property type="match status" value="1"/>
</dbReference>
<dbReference type="Gramene" id="RZC60089">
    <property type="protein sequence ID" value="RZC60089"/>
    <property type="gene ID" value="C5167_021854"/>
</dbReference>
<dbReference type="GO" id="GO:0003676">
    <property type="term" value="F:nucleic acid binding"/>
    <property type="evidence" value="ECO:0007669"/>
    <property type="project" value="InterPro"/>
</dbReference>
<dbReference type="Pfam" id="PF13456">
    <property type="entry name" value="RVT_3"/>
    <property type="match status" value="1"/>
</dbReference>
<accession>A0A4Y7JK10</accession>
<dbReference type="Gene3D" id="3.30.420.10">
    <property type="entry name" value="Ribonuclease H-like superfamily/Ribonuclease H"/>
    <property type="match status" value="1"/>
</dbReference>
<dbReference type="InterPro" id="IPR044730">
    <property type="entry name" value="RNase_H-like_dom_plant"/>
</dbReference>
<organism evidence="2 3">
    <name type="scientific">Papaver somniferum</name>
    <name type="common">Opium poppy</name>
    <dbReference type="NCBI Taxonomy" id="3469"/>
    <lineage>
        <taxon>Eukaryota</taxon>
        <taxon>Viridiplantae</taxon>
        <taxon>Streptophyta</taxon>
        <taxon>Embryophyta</taxon>
        <taxon>Tracheophyta</taxon>
        <taxon>Spermatophyta</taxon>
        <taxon>Magnoliopsida</taxon>
        <taxon>Ranunculales</taxon>
        <taxon>Papaveraceae</taxon>
        <taxon>Papaveroideae</taxon>
        <taxon>Papaver</taxon>
    </lineage>
</organism>
<feature type="domain" description="RNase H type-1" evidence="1">
    <location>
        <begin position="79"/>
        <end position="155"/>
    </location>
</feature>
<evidence type="ECO:0000313" key="3">
    <source>
        <dbReference type="Proteomes" id="UP000316621"/>
    </source>
</evidence>
<keyword evidence="3" id="KW-1185">Reference proteome</keyword>
<dbReference type="SUPFAM" id="SSF53098">
    <property type="entry name" value="Ribonuclease H-like"/>
    <property type="match status" value="1"/>
</dbReference>
<dbReference type="Proteomes" id="UP000316621">
    <property type="component" value="Chromosome 5"/>
</dbReference>
<protein>
    <recommendedName>
        <fullName evidence="1">RNase H type-1 domain-containing protein</fullName>
    </recommendedName>
</protein>
<reference evidence="2 3" key="1">
    <citation type="journal article" date="2018" name="Science">
        <title>The opium poppy genome and morphinan production.</title>
        <authorList>
            <person name="Guo L."/>
            <person name="Winzer T."/>
            <person name="Yang X."/>
            <person name="Li Y."/>
            <person name="Ning Z."/>
            <person name="He Z."/>
            <person name="Teodor R."/>
            <person name="Lu Y."/>
            <person name="Bowser T.A."/>
            <person name="Graham I.A."/>
            <person name="Ye K."/>
        </authorList>
    </citation>
    <scope>NUCLEOTIDE SEQUENCE [LARGE SCALE GENOMIC DNA]</scope>
    <source>
        <strain evidence="3">cv. HN1</strain>
        <tissue evidence="2">Leaves</tissue>
    </source>
</reference>
<dbReference type="GO" id="GO:0004523">
    <property type="term" value="F:RNA-DNA hybrid ribonuclease activity"/>
    <property type="evidence" value="ECO:0007669"/>
    <property type="project" value="InterPro"/>
</dbReference>
<sequence>MTPKLNSVDHSVKAFIPFQPQKRSKITRNVCAKRIKITWIIFLGTAGLANTYGVGPLKSVIVVECYFLFPEKHITLLCCDGASKCNPGLAGYGFVVRNHLKHFEGTESGGPGVATNYIAKIMAAICAMQWAVTHQRWRIIIHSASKAILYAFMNRRLPWMFWSRAAAAAIDVEKIVQALNGGLARVPWRLVYYVNQEKLQI</sequence>
<gene>
    <name evidence="2" type="ORF">C5167_021854</name>
</gene>
<evidence type="ECO:0000259" key="1">
    <source>
        <dbReference type="Pfam" id="PF13456"/>
    </source>
</evidence>